<dbReference type="GO" id="GO:0005886">
    <property type="term" value="C:plasma membrane"/>
    <property type="evidence" value="ECO:0007669"/>
    <property type="project" value="TreeGrafter"/>
</dbReference>
<keyword evidence="9" id="KW-1185">Reference proteome</keyword>
<dbReference type="Proteomes" id="UP000585272">
    <property type="component" value="Unassembled WGS sequence"/>
</dbReference>
<keyword evidence="2" id="KW-0547">Nucleotide-binding</keyword>
<dbReference type="SUPFAM" id="SSF52540">
    <property type="entry name" value="P-loop containing nucleoside triphosphate hydrolases"/>
    <property type="match status" value="1"/>
</dbReference>
<dbReference type="InterPro" id="IPR005702">
    <property type="entry name" value="Wzc-like_C"/>
</dbReference>
<evidence type="ECO:0000259" key="7">
    <source>
        <dbReference type="Pfam" id="PF13614"/>
    </source>
</evidence>
<evidence type="ECO:0000256" key="4">
    <source>
        <dbReference type="ARBA" id="ARBA00022840"/>
    </source>
</evidence>
<keyword evidence="6" id="KW-0812">Transmembrane</keyword>
<dbReference type="PANTHER" id="PTHR32309">
    <property type="entry name" value="TYROSINE-PROTEIN KINASE"/>
    <property type="match status" value="1"/>
</dbReference>
<keyword evidence="6" id="KW-0472">Membrane</keyword>
<protein>
    <submittedName>
        <fullName evidence="8">Capsular exopolysaccharide synthesis family protein</fullName>
    </submittedName>
</protein>
<gene>
    <name evidence="8" type="ORF">BDZ31_001249</name>
</gene>
<dbReference type="GO" id="GO:0004713">
    <property type="term" value="F:protein tyrosine kinase activity"/>
    <property type="evidence" value="ECO:0007669"/>
    <property type="project" value="TreeGrafter"/>
</dbReference>
<evidence type="ECO:0000256" key="3">
    <source>
        <dbReference type="ARBA" id="ARBA00022777"/>
    </source>
</evidence>
<proteinExistence type="predicted"/>
<sequence length="466" mass="48338">MAAAIYVTAAPKVYTADAELLVTPVSAGDPATSGLGLLTDSTDPTQVVSTAARLVSSPAVALATRERLGLSESPQELLDDVIVEPVAQSNLLAISARRGDAAEAARLANAYAASAVEVRTEQLHQEVASQLPQLQQQLDAVPPGERTGPGTLGERVSALQALAAAPDPTVRVATRALPPLGPSSPQRKLALGAGLLCGLIVGIGAAFAAQALDPRLRQEDQLRALFRLPILARIPRLRNVQRGPLTPGELTPAAIESYRTLRATLAAALDRRSRSVLITSSSPGEGKTTTAIGFAEALAVSGHRVLLIEGDLRRPSIGEALGIEPTAGIGAVLLNRATIEQAVVTSPEYGDRLGFLLAERTSSSLADRLSLPTARALVAEAEAVADFVVIDSPPLTEVIDALPLAQEVDAVVIMTRIGTSRLNRLRELGELLAQGGVTPAGVVVLGRERSAETVYEAGRDVAGAPA</sequence>
<dbReference type="PANTHER" id="PTHR32309:SF31">
    <property type="entry name" value="CAPSULAR EXOPOLYSACCHARIDE FAMILY"/>
    <property type="match status" value="1"/>
</dbReference>
<keyword evidence="5" id="KW-0829">Tyrosine-protein kinase</keyword>
<keyword evidence="4" id="KW-0067">ATP-binding</keyword>
<accession>A0A840IA04</accession>
<evidence type="ECO:0000256" key="6">
    <source>
        <dbReference type="SAM" id="Phobius"/>
    </source>
</evidence>
<keyword evidence="6" id="KW-1133">Transmembrane helix</keyword>
<dbReference type="CDD" id="cd05387">
    <property type="entry name" value="BY-kinase"/>
    <property type="match status" value="1"/>
</dbReference>
<comment type="caution">
    <text evidence="8">The sequence shown here is derived from an EMBL/GenBank/DDBJ whole genome shotgun (WGS) entry which is preliminary data.</text>
</comment>
<evidence type="ECO:0000256" key="1">
    <source>
        <dbReference type="ARBA" id="ARBA00022679"/>
    </source>
</evidence>
<dbReference type="InterPro" id="IPR027417">
    <property type="entry name" value="P-loop_NTPase"/>
</dbReference>
<keyword evidence="1" id="KW-0808">Transferase</keyword>
<reference evidence="8 9" key="1">
    <citation type="submission" date="2020-08" db="EMBL/GenBank/DDBJ databases">
        <title>Genomic Encyclopedia of Archaeal and Bacterial Type Strains, Phase II (KMG-II): from individual species to whole genera.</title>
        <authorList>
            <person name="Goeker M."/>
        </authorList>
    </citation>
    <scope>NUCLEOTIDE SEQUENCE [LARGE SCALE GENOMIC DNA]</scope>
    <source>
        <strain evidence="8 9">DSM 23288</strain>
    </source>
</reference>
<dbReference type="InterPro" id="IPR050445">
    <property type="entry name" value="Bact_polysacc_biosynth/exp"/>
</dbReference>
<feature type="transmembrane region" description="Helical" evidence="6">
    <location>
        <begin position="189"/>
        <end position="209"/>
    </location>
</feature>
<keyword evidence="3" id="KW-0418">Kinase</keyword>
<dbReference type="AlphaFoldDB" id="A0A840IA04"/>
<evidence type="ECO:0000313" key="8">
    <source>
        <dbReference type="EMBL" id="MBB4661676.1"/>
    </source>
</evidence>
<organism evidence="8 9">
    <name type="scientific">Conexibacter arvalis</name>
    <dbReference type="NCBI Taxonomy" id="912552"/>
    <lineage>
        <taxon>Bacteria</taxon>
        <taxon>Bacillati</taxon>
        <taxon>Actinomycetota</taxon>
        <taxon>Thermoleophilia</taxon>
        <taxon>Solirubrobacterales</taxon>
        <taxon>Conexibacteraceae</taxon>
        <taxon>Conexibacter</taxon>
    </lineage>
</organism>
<dbReference type="Pfam" id="PF13614">
    <property type="entry name" value="AAA_31"/>
    <property type="match status" value="1"/>
</dbReference>
<dbReference type="InterPro" id="IPR025669">
    <property type="entry name" value="AAA_dom"/>
</dbReference>
<feature type="domain" description="AAA" evidence="7">
    <location>
        <begin position="280"/>
        <end position="416"/>
    </location>
</feature>
<dbReference type="EMBL" id="JACHNU010000001">
    <property type="protein sequence ID" value="MBB4661676.1"/>
    <property type="molecule type" value="Genomic_DNA"/>
</dbReference>
<dbReference type="Gene3D" id="3.40.50.300">
    <property type="entry name" value="P-loop containing nucleotide triphosphate hydrolases"/>
    <property type="match status" value="1"/>
</dbReference>
<evidence type="ECO:0000256" key="5">
    <source>
        <dbReference type="ARBA" id="ARBA00023137"/>
    </source>
</evidence>
<name>A0A840IA04_9ACTN</name>
<evidence type="ECO:0000256" key="2">
    <source>
        <dbReference type="ARBA" id="ARBA00022741"/>
    </source>
</evidence>
<evidence type="ECO:0000313" key="9">
    <source>
        <dbReference type="Proteomes" id="UP000585272"/>
    </source>
</evidence>